<name>A0A2W1KJN3_ACIFR</name>
<dbReference type="SUPFAM" id="SSF46689">
    <property type="entry name" value="Homeodomain-like"/>
    <property type="match status" value="1"/>
</dbReference>
<feature type="domain" description="HTH tetR-type" evidence="5">
    <location>
        <begin position="24"/>
        <end position="84"/>
    </location>
</feature>
<dbReference type="GO" id="GO:0003677">
    <property type="term" value="F:DNA binding"/>
    <property type="evidence" value="ECO:0007669"/>
    <property type="project" value="UniProtKB-UniRule"/>
</dbReference>
<accession>A0A2W1KJN3</accession>
<evidence type="ECO:0000256" key="3">
    <source>
        <dbReference type="ARBA" id="ARBA00023163"/>
    </source>
</evidence>
<dbReference type="AlphaFoldDB" id="A0A2W1KJN3"/>
<organism evidence="6 7">
    <name type="scientific">Acidithiobacillus ferrooxidans</name>
    <name type="common">Thiobacillus ferrooxidans</name>
    <dbReference type="NCBI Taxonomy" id="920"/>
    <lineage>
        <taxon>Bacteria</taxon>
        <taxon>Pseudomonadati</taxon>
        <taxon>Pseudomonadota</taxon>
        <taxon>Acidithiobacillia</taxon>
        <taxon>Acidithiobacillales</taxon>
        <taxon>Acidithiobacillaceae</taxon>
        <taxon>Acidithiobacillus</taxon>
    </lineage>
</organism>
<reference evidence="6 7" key="1">
    <citation type="submission" date="2018-06" db="EMBL/GenBank/DDBJ databases">
        <title>Draft sequence of Acidithiobacillus ferrooxidans CCM 4253.</title>
        <authorList>
            <person name="Moya-Beltran A."/>
            <person name="Castro M."/>
            <person name="Covarrubias P.C."/>
            <person name="Issotta F."/>
            <person name="Janiczek O."/>
            <person name="Mandl M."/>
            <person name="Kucera J."/>
            <person name="Quatrini R."/>
        </authorList>
    </citation>
    <scope>NUCLEOTIDE SEQUENCE [LARGE SCALE GENOMIC DNA]</scope>
    <source>
        <strain evidence="6 7">CCM 4253</strain>
    </source>
</reference>
<keyword evidence="2 4" id="KW-0238">DNA-binding</keyword>
<dbReference type="PANTHER" id="PTHR47506">
    <property type="entry name" value="TRANSCRIPTIONAL REGULATORY PROTEIN"/>
    <property type="match status" value="1"/>
</dbReference>
<gene>
    <name evidence="6" type="ORF">DN052_02860</name>
</gene>
<dbReference type="Gene3D" id="1.10.357.10">
    <property type="entry name" value="Tetracycline Repressor, domain 2"/>
    <property type="match status" value="1"/>
</dbReference>
<evidence type="ECO:0000313" key="6">
    <source>
        <dbReference type="EMBL" id="PZD82014.1"/>
    </source>
</evidence>
<evidence type="ECO:0000256" key="2">
    <source>
        <dbReference type="ARBA" id="ARBA00023125"/>
    </source>
</evidence>
<dbReference type="PANTHER" id="PTHR47506:SF3">
    <property type="entry name" value="HTH-TYPE TRANSCRIPTIONAL REGULATOR LMRA"/>
    <property type="match status" value="1"/>
</dbReference>
<sequence length="203" mass="22958">MERSVYHGVMDRLSDPALMDQTKLSARERILRTAHTLFYREGIRSTGVDRIIAEAGVTKVTFYRHYPSKNDLIVAFLDHRHRIWMSWFQDALPRHGNNILAIAPVLQEWFTDPAFRGCAFINALGEMGSSMPEVAQRTMQHKAELRKVIEGLLPENCDREDLAGAVAMAIDGAVVRAEWGEPTEAIHGFNHLIEGMCCLKPQT</sequence>
<evidence type="ECO:0000256" key="4">
    <source>
        <dbReference type="PROSITE-ProRule" id="PRU00335"/>
    </source>
</evidence>
<dbReference type="EMBL" id="QKQP01000001">
    <property type="protein sequence ID" value="PZD82014.1"/>
    <property type="molecule type" value="Genomic_DNA"/>
</dbReference>
<dbReference type="InterPro" id="IPR009057">
    <property type="entry name" value="Homeodomain-like_sf"/>
</dbReference>
<feature type="DNA-binding region" description="H-T-H motif" evidence="4">
    <location>
        <begin position="47"/>
        <end position="66"/>
    </location>
</feature>
<dbReference type="SUPFAM" id="SSF48498">
    <property type="entry name" value="Tetracyclin repressor-like, C-terminal domain"/>
    <property type="match status" value="1"/>
</dbReference>
<dbReference type="RefSeq" id="WP_081033181.1">
    <property type="nucleotide sequence ID" value="NZ_AP025160.1"/>
</dbReference>
<dbReference type="OrthoDB" id="116240at2"/>
<dbReference type="Proteomes" id="UP000248886">
    <property type="component" value="Unassembled WGS sequence"/>
</dbReference>
<proteinExistence type="predicted"/>
<keyword evidence="3" id="KW-0804">Transcription</keyword>
<keyword evidence="1" id="KW-0805">Transcription regulation</keyword>
<dbReference type="PROSITE" id="PS50977">
    <property type="entry name" value="HTH_TETR_2"/>
    <property type="match status" value="1"/>
</dbReference>
<dbReference type="PRINTS" id="PR00455">
    <property type="entry name" value="HTHTETR"/>
</dbReference>
<dbReference type="InterPro" id="IPR001647">
    <property type="entry name" value="HTH_TetR"/>
</dbReference>
<evidence type="ECO:0000259" key="5">
    <source>
        <dbReference type="PROSITE" id="PS50977"/>
    </source>
</evidence>
<protein>
    <submittedName>
        <fullName evidence="6">TetR/AcrR family transcriptional regulator</fullName>
    </submittedName>
</protein>
<evidence type="ECO:0000256" key="1">
    <source>
        <dbReference type="ARBA" id="ARBA00023015"/>
    </source>
</evidence>
<comment type="caution">
    <text evidence="6">The sequence shown here is derived from an EMBL/GenBank/DDBJ whole genome shotgun (WGS) entry which is preliminary data.</text>
</comment>
<dbReference type="Pfam" id="PF00440">
    <property type="entry name" value="TetR_N"/>
    <property type="match status" value="1"/>
</dbReference>
<dbReference type="InterPro" id="IPR036271">
    <property type="entry name" value="Tet_transcr_reg_TetR-rel_C_sf"/>
</dbReference>
<evidence type="ECO:0000313" key="7">
    <source>
        <dbReference type="Proteomes" id="UP000248886"/>
    </source>
</evidence>